<comment type="caution">
    <text evidence="9">The sequence shown here is derived from an EMBL/GenBank/DDBJ whole genome shotgun (WGS) entry which is preliminary data.</text>
</comment>
<evidence type="ECO:0000256" key="6">
    <source>
        <dbReference type="ARBA" id="ARBA00023136"/>
    </source>
</evidence>
<evidence type="ECO:0000313" key="10">
    <source>
        <dbReference type="Proteomes" id="UP001481872"/>
    </source>
</evidence>
<proteinExistence type="predicted"/>
<comment type="subcellular location">
    <subcellularLocation>
        <location evidence="1">Cell membrane</location>
        <topology evidence="1">Multi-pass membrane protein</topology>
    </subcellularLocation>
</comment>
<protein>
    <submittedName>
        <fullName evidence="9">MFS transporter</fullName>
    </submittedName>
</protein>
<feature type="transmembrane region" description="Helical" evidence="7">
    <location>
        <begin position="226"/>
        <end position="246"/>
    </location>
</feature>
<feature type="domain" description="Major facilitator superfamily (MFS) profile" evidence="8">
    <location>
        <begin position="13"/>
        <end position="403"/>
    </location>
</feature>
<feature type="transmembrane region" description="Helical" evidence="7">
    <location>
        <begin position="293"/>
        <end position="311"/>
    </location>
</feature>
<dbReference type="InterPro" id="IPR036259">
    <property type="entry name" value="MFS_trans_sf"/>
</dbReference>
<keyword evidence="2" id="KW-0813">Transport</keyword>
<dbReference type="PANTHER" id="PTHR42688:SF1">
    <property type="entry name" value="BLR5212 PROTEIN"/>
    <property type="match status" value="1"/>
</dbReference>
<keyword evidence="10" id="KW-1185">Reference proteome</keyword>
<evidence type="ECO:0000256" key="7">
    <source>
        <dbReference type="SAM" id="Phobius"/>
    </source>
</evidence>
<evidence type="ECO:0000313" key="9">
    <source>
        <dbReference type="EMBL" id="MEQ3354367.1"/>
    </source>
</evidence>
<dbReference type="InterPro" id="IPR020846">
    <property type="entry name" value="MFS_dom"/>
</dbReference>
<evidence type="ECO:0000256" key="5">
    <source>
        <dbReference type="ARBA" id="ARBA00022989"/>
    </source>
</evidence>
<dbReference type="CDD" id="cd17370">
    <property type="entry name" value="MFS_MJ1317_like"/>
    <property type="match status" value="1"/>
</dbReference>
<feature type="transmembrane region" description="Helical" evidence="7">
    <location>
        <begin position="176"/>
        <end position="197"/>
    </location>
</feature>
<organism evidence="9 10">
    <name type="scientific">Aedoeadaptatus acetigenes</name>
    <dbReference type="NCBI Taxonomy" id="2981723"/>
    <lineage>
        <taxon>Bacteria</taxon>
        <taxon>Bacillati</taxon>
        <taxon>Bacillota</taxon>
        <taxon>Tissierellia</taxon>
        <taxon>Tissierellales</taxon>
        <taxon>Peptoniphilaceae</taxon>
        <taxon>Aedoeadaptatus</taxon>
    </lineage>
</organism>
<feature type="transmembrane region" description="Helical" evidence="7">
    <location>
        <begin position="351"/>
        <end position="370"/>
    </location>
</feature>
<evidence type="ECO:0000256" key="4">
    <source>
        <dbReference type="ARBA" id="ARBA00022692"/>
    </source>
</evidence>
<feature type="transmembrane region" description="Helical" evidence="7">
    <location>
        <begin position="317"/>
        <end position="339"/>
    </location>
</feature>
<feature type="transmembrane region" description="Helical" evidence="7">
    <location>
        <begin position="376"/>
        <end position="399"/>
    </location>
</feature>
<gene>
    <name evidence="9" type="ORF">AAA081_08685</name>
</gene>
<feature type="transmembrane region" description="Helical" evidence="7">
    <location>
        <begin position="38"/>
        <end position="58"/>
    </location>
</feature>
<feature type="transmembrane region" description="Helical" evidence="7">
    <location>
        <begin position="266"/>
        <end position="286"/>
    </location>
</feature>
<dbReference type="SUPFAM" id="SSF103473">
    <property type="entry name" value="MFS general substrate transporter"/>
    <property type="match status" value="1"/>
</dbReference>
<feature type="transmembrane region" description="Helical" evidence="7">
    <location>
        <begin position="79"/>
        <end position="98"/>
    </location>
</feature>
<dbReference type="Proteomes" id="UP001481872">
    <property type="component" value="Unassembled WGS sequence"/>
</dbReference>
<reference evidence="9 10" key="1">
    <citation type="submission" date="2024-04" db="EMBL/GenBank/DDBJ databases">
        <title>Human intestinal bacterial collection.</title>
        <authorList>
            <person name="Pauvert C."/>
            <person name="Hitch T.C.A."/>
            <person name="Clavel T."/>
        </authorList>
    </citation>
    <scope>NUCLEOTIDE SEQUENCE [LARGE SCALE GENOMIC DNA]</scope>
    <source>
        <strain evidence="9 10">CLA-SR-H026</strain>
    </source>
</reference>
<keyword evidence="5 7" id="KW-1133">Transmembrane helix</keyword>
<dbReference type="Gene3D" id="1.20.1250.20">
    <property type="entry name" value="MFS general substrate transporter like domains"/>
    <property type="match status" value="2"/>
</dbReference>
<evidence type="ECO:0000256" key="2">
    <source>
        <dbReference type="ARBA" id="ARBA00022448"/>
    </source>
</evidence>
<keyword evidence="4 7" id="KW-0812">Transmembrane</keyword>
<evidence type="ECO:0000256" key="3">
    <source>
        <dbReference type="ARBA" id="ARBA00022475"/>
    </source>
</evidence>
<dbReference type="Pfam" id="PF07690">
    <property type="entry name" value="MFS_1"/>
    <property type="match status" value="1"/>
</dbReference>
<accession>A0ABV1JAZ1</accession>
<dbReference type="EMBL" id="JBBNPS010000039">
    <property type="protein sequence ID" value="MEQ3354367.1"/>
    <property type="molecule type" value="Genomic_DNA"/>
</dbReference>
<feature type="transmembrane region" description="Helical" evidence="7">
    <location>
        <begin position="9"/>
        <end position="26"/>
    </location>
</feature>
<dbReference type="PANTHER" id="PTHR42688">
    <property type="entry name" value="CONSERVED PROTEIN"/>
    <property type="match status" value="1"/>
</dbReference>
<dbReference type="PROSITE" id="PS50850">
    <property type="entry name" value="MFS"/>
    <property type="match status" value="1"/>
</dbReference>
<dbReference type="InterPro" id="IPR011701">
    <property type="entry name" value="MFS"/>
</dbReference>
<dbReference type="RefSeq" id="WP_349054639.1">
    <property type="nucleotide sequence ID" value="NZ_JBBNPS010000039.1"/>
</dbReference>
<sequence>MIVKKSRTLSPSMTFILMFGMVSLFSDMTHEGAASMRGAYLSFLGASAATIGFVSGLGELVGYAMRYVFGAITDKTGKYWPMVIGGYVLDILAVPALALVGEHGWVAASALLIVQRMGKAIKKPAKDTIMSFAASREGAGKSFAIQEVLDQIGAFLGPVLLFAVMSAKSGLPKAELYSAAFAVLAVPGAMTLILLLATKRKFPNPEEFEGGKTVYEPMKLKRSFKIYMAGISLFAFGFMDYALILMHVTKRMDLYGGLITTRTLPLIYAGAMLVDAASALIFGNLFDRKGVGALVIATVVAAPFAILVFYAKSLPVLLIGVALWGVGMGAQESVLKAAVATMVDKSARATGYGLFECSFGIFWFAGSWLLGALYDVNLALMIALSVVAQLTAAPLFYLAGKAMEPSTKG</sequence>
<name>A0ABV1JAZ1_9FIRM</name>
<dbReference type="InterPro" id="IPR052425">
    <property type="entry name" value="Uncharacterized_MFS-type"/>
</dbReference>
<keyword evidence="3" id="KW-1003">Cell membrane</keyword>
<evidence type="ECO:0000256" key="1">
    <source>
        <dbReference type="ARBA" id="ARBA00004651"/>
    </source>
</evidence>
<keyword evidence="6 7" id="KW-0472">Membrane</keyword>
<evidence type="ECO:0000259" key="8">
    <source>
        <dbReference type="PROSITE" id="PS50850"/>
    </source>
</evidence>